<dbReference type="InterPro" id="IPR036412">
    <property type="entry name" value="HAD-like_sf"/>
</dbReference>
<feature type="compositionally biased region" description="Low complexity" evidence="1">
    <location>
        <begin position="713"/>
        <end position="725"/>
    </location>
</feature>
<feature type="compositionally biased region" description="Polar residues" evidence="1">
    <location>
        <begin position="672"/>
        <end position="690"/>
    </location>
</feature>
<reference evidence="3" key="1">
    <citation type="journal article" date="2011" name="Genome Biol.">
        <title>The draft genome of the carcinogenic human liver fluke Clonorchis sinensis.</title>
        <authorList>
            <person name="Wang X."/>
            <person name="Chen W."/>
            <person name="Huang Y."/>
            <person name="Sun J."/>
            <person name="Men J."/>
            <person name="Liu H."/>
            <person name="Luo F."/>
            <person name="Guo L."/>
            <person name="Lv X."/>
            <person name="Deng C."/>
            <person name="Zhou C."/>
            <person name="Fan Y."/>
            <person name="Li X."/>
            <person name="Huang L."/>
            <person name="Hu Y."/>
            <person name="Liang C."/>
            <person name="Hu X."/>
            <person name="Xu J."/>
            <person name="Yu X."/>
        </authorList>
    </citation>
    <scope>NUCLEOTIDE SEQUENCE [LARGE SCALE GENOMIC DNA]</scope>
    <source>
        <strain evidence="3">Henan</strain>
    </source>
</reference>
<feature type="region of interest" description="Disordered" evidence="1">
    <location>
        <begin position="665"/>
        <end position="725"/>
    </location>
</feature>
<evidence type="ECO:0000313" key="4">
    <source>
        <dbReference type="Proteomes" id="UP000008909"/>
    </source>
</evidence>
<protein>
    <submittedName>
        <fullName evidence="3">CTD small phosphatase-like protein</fullName>
    </submittedName>
</protein>
<gene>
    <name evidence="3" type="ORF">CLF_111360</name>
</gene>
<feature type="region of interest" description="Disordered" evidence="1">
    <location>
        <begin position="63"/>
        <end position="115"/>
    </location>
</feature>
<dbReference type="SUPFAM" id="SSF56784">
    <property type="entry name" value="HAD-like"/>
    <property type="match status" value="1"/>
</dbReference>
<dbReference type="InterPro" id="IPR050365">
    <property type="entry name" value="TIM50"/>
</dbReference>
<feature type="compositionally biased region" description="Polar residues" evidence="1">
    <location>
        <begin position="63"/>
        <end position="83"/>
    </location>
</feature>
<feature type="compositionally biased region" description="Polar residues" evidence="1">
    <location>
        <begin position="537"/>
        <end position="551"/>
    </location>
</feature>
<feature type="region of interest" description="Disordered" evidence="1">
    <location>
        <begin position="496"/>
        <end position="520"/>
    </location>
</feature>
<dbReference type="InterPro" id="IPR004274">
    <property type="entry name" value="FCP1_dom"/>
</dbReference>
<dbReference type="InterPro" id="IPR011948">
    <property type="entry name" value="Dullard_phosphatase"/>
</dbReference>
<evidence type="ECO:0000313" key="3">
    <source>
        <dbReference type="EMBL" id="GAA56681.1"/>
    </source>
</evidence>
<keyword evidence="4" id="KW-1185">Reference proteome</keyword>
<dbReference type="GO" id="GO:0016791">
    <property type="term" value="F:phosphatase activity"/>
    <property type="evidence" value="ECO:0007669"/>
    <property type="project" value="InterPro"/>
</dbReference>
<feature type="region of interest" description="Disordered" evidence="1">
    <location>
        <begin position="1"/>
        <end position="42"/>
    </location>
</feature>
<dbReference type="Pfam" id="PF03031">
    <property type="entry name" value="NIF"/>
    <property type="match status" value="1"/>
</dbReference>
<dbReference type="PROSITE" id="PS50969">
    <property type="entry name" value="FCP1"/>
    <property type="match status" value="1"/>
</dbReference>
<feature type="compositionally biased region" description="Polar residues" evidence="1">
    <location>
        <begin position="595"/>
        <end position="613"/>
    </location>
</feature>
<proteinExistence type="predicted"/>
<dbReference type="EMBL" id="DF144336">
    <property type="protein sequence ID" value="GAA56681.1"/>
    <property type="molecule type" value="Genomic_DNA"/>
</dbReference>
<feature type="region of interest" description="Disordered" evidence="1">
    <location>
        <begin position="532"/>
        <end position="553"/>
    </location>
</feature>
<dbReference type="FunFam" id="3.40.50.1000:FF:000093">
    <property type="entry name" value="NLI interacting factor-like phosphatase family protein"/>
    <property type="match status" value="1"/>
</dbReference>
<dbReference type="Proteomes" id="UP000008909">
    <property type="component" value="Unassembled WGS sequence"/>
</dbReference>
<organism evidence="3 4">
    <name type="scientific">Clonorchis sinensis</name>
    <name type="common">Chinese liver fluke</name>
    <dbReference type="NCBI Taxonomy" id="79923"/>
    <lineage>
        <taxon>Eukaryota</taxon>
        <taxon>Metazoa</taxon>
        <taxon>Spiralia</taxon>
        <taxon>Lophotrochozoa</taxon>
        <taxon>Platyhelminthes</taxon>
        <taxon>Trematoda</taxon>
        <taxon>Digenea</taxon>
        <taxon>Opisthorchiida</taxon>
        <taxon>Opisthorchiata</taxon>
        <taxon>Opisthorchiidae</taxon>
        <taxon>Clonorchis</taxon>
    </lineage>
</organism>
<feature type="domain" description="FCP1 homology" evidence="2">
    <location>
        <begin position="258"/>
        <end position="416"/>
    </location>
</feature>
<sequence length="725" mass="78553">MPDKETESVKPISAKLDRDTITSDMKPRTPKKAVSTRGSRSEHQRSLNAVFCGCIAPRGDYTTSRECPQPGPNTQLLPSSAVQSMKRLSLSDQGDADSSHSVTGSTIKLSQATRQNARLPSSVLFPNSLLLPPKDQLCINETQQCKPNNKVDRRWRKFRLRRKGYPSTVVRCEKPCESNPAKVLITTTESVPEDNGVDIPKIDEALVFSPLPSQRAPEMTNVQHGLSVQKVDATLLYAPRFESLFRRHATLLGPRSETDKGKKCFVIDLDETLVHSSFKMVEQADFKVGVEIDGVTHRVYVLKRPHVDVFLSTMANLYECVLFTASLAKYADPVADFLDKWSAFRYRLFRESCVYHRGNYVKDLSHLGRPINQVVILDNSPASYMFHANHAVQISSWFDDVNDRALLDLIPYFERLASHPNVVEFLRTNTPPTPHAAVGTVGLSTGVFSALAPTSDPVGRSCDSGGVISSIRRPAVASPLPISVAESRVPSRAIPITTTSDSHPHSDLRKHHNSAGSSRVLSSNALPVITKMAAPSSGPSLNPTHPNNDPSVSFPAPLSLASYIPIPPLTNSPVTILSATSGTSSQARLHDSIATPPNLTGPPTSLLNSSSIHPTGLPQGTADRSKVTVYPISSITRVSTPSAYTPYSSLVRPKTPPTILAAHRSELGGNQPAGSSSEEHTSSLPNQPQKLGTVKCVPGNFSPLQTVSPPPSVNQSSNASRKPLS</sequence>
<reference key="2">
    <citation type="submission" date="2011-10" db="EMBL/GenBank/DDBJ databases">
        <title>The genome and transcriptome sequence of Clonorchis sinensis provide insights into the carcinogenic liver fluke.</title>
        <authorList>
            <person name="Wang X."/>
            <person name="Huang Y."/>
            <person name="Chen W."/>
            <person name="Liu H."/>
            <person name="Guo L."/>
            <person name="Chen Y."/>
            <person name="Luo F."/>
            <person name="Zhou W."/>
            <person name="Sun J."/>
            <person name="Mao Q."/>
            <person name="Liang P."/>
            <person name="Zhou C."/>
            <person name="Tian Y."/>
            <person name="Men J."/>
            <person name="Lv X."/>
            <person name="Huang L."/>
            <person name="Zhou J."/>
            <person name="Hu Y."/>
            <person name="Li R."/>
            <person name="Zhang F."/>
            <person name="Lei H."/>
            <person name="Li X."/>
            <person name="Hu X."/>
            <person name="Liang C."/>
            <person name="Xu J."/>
            <person name="Wu Z."/>
            <person name="Yu X."/>
        </authorList>
    </citation>
    <scope>NUCLEOTIDE SEQUENCE</scope>
    <source>
        <strain>Henan</strain>
    </source>
</reference>
<feature type="compositionally biased region" description="Polar residues" evidence="1">
    <location>
        <begin position="99"/>
        <end position="115"/>
    </location>
</feature>
<name>G7YUQ1_CLOSI</name>
<dbReference type="CDD" id="cd07521">
    <property type="entry name" value="HAD_FCP1-like"/>
    <property type="match status" value="1"/>
</dbReference>
<feature type="compositionally biased region" description="Basic and acidic residues" evidence="1">
    <location>
        <begin position="15"/>
        <end position="27"/>
    </location>
</feature>
<feature type="region of interest" description="Disordered" evidence="1">
    <location>
        <begin position="587"/>
        <end position="624"/>
    </location>
</feature>
<evidence type="ECO:0000256" key="1">
    <source>
        <dbReference type="SAM" id="MobiDB-lite"/>
    </source>
</evidence>
<dbReference type="InterPro" id="IPR023214">
    <property type="entry name" value="HAD_sf"/>
</dbReference>
<dbReference type="AlphaFoldDB" id="G7YUQ1"/>
<dbReference type="PANTHER" id="PTHR12210">
    <property type="entry name" value="DULLARD PROTEIN PHOSPHATASE"/>
    <property type="match status" value="1"/>
</dbReference>
<accession>G7YUQ1</accession>
<evidence type="ECO:0000259" key="2">
    <source>
        <dbReference type="PROSITE" id="PS50969"/>
    </source>
</evidence>
<dbReference type="Gene3D" id="3.40.50.1000">
    <property type="entry name" value="HAD superfamily/HAD-like"/>
    <property type="match status" value="1"/>
</dbReference>
<dbReference type="SMART" id="SM00577">
    <property type="entry name" value="CPDc"/>
    <property type="match status" value="1"/>
</dbReference>
<dbReference type="NCBIfam" id="TIGR02251">
    <property type="entry name" value="HIF-SF_euk"/>
    <property type="match status" value="1"/>
</dbReference>